<name>A0A6L5X769_9FIRM</name>
<dbReference type="Proteomes" id="UP000481852">
    <property type="component" value="Unassembled WGS sequence"/>
</dbReference>
<gene>
    <name evidence="1" type="ORF">FYJ35_14000</name>
</gene>
<dbReference type="AlphaFoldDB" id="A0A6L5X769"/>
<accession>A0A6L5X769</accession>
<dbReference type="RefSeq" id="WP_154527549.1">
    <property type="nucleotide sequence ID" value="NZ_VULZ01000023.1"/>
</dbReference>
<comment type="caution">
    <text evidence="1">The sequence shown here is derived from an EMBL/GenBank/DDBJ whole genome shotgun (WGS) entry which is preliminary data.</text>
</comment>
<evidence type="ECO:0008006" key="3">
    <source>
        <dbReference type="Google" id="ProtNLM"/>
    </source>
</evidence>
<evidence type="ECO:0000313" key="2">
    <source>
        <dbReference type="Proteomes" id="UP000481852"/>
    </source>
</evidence>
<evidence type="ECO:0000313" key="1">
    <source>
        <dbReference type="EMBL" id="MSS16120.1"/>
    </source>
</evidence>
<sequence length="119" mass="13651">MELKELTTRTLKLFCISSVSDLGKALMEHLDDTDSMREYKAMVDDDLTKDWLQMAGEESSVIRKTAIMDAVNAVEKQREYPGRRTFKCPVCDADVLLTDVFCRHCGQRLPSSKDMWRAL</sequence>
<dbReference type="EMBL" id="VULZ01000023">
    <property type="protein sequence ID" value="MSS16120.1"/>
    <property type="molecule type" value="Genomic_DNA"/>
</dbReference>
<organism evidence="1 2">
    <name type="scientific">Porcincola intestinalis</name>
    <dbReference type="NCBI Taxonomy" id="2606632"/>
    <lineage>
        <taxon>Bacteria</taxon>
        <taxon>Bacillati</taxon>
        <taxon>Bacillota</taxon>
        <taxon>Clostridia</taxon>
        <taxon>Lachnospirales</taxon>
        <taxon>Lachnospiraceae</taxon>
        <taxon>Porcincola</taxon>
    </lineage>
</organism>
<protein>
    <recommendedName>
        <fullName evidence="3">Zinc ribbon domain-containing protein</fullName>
    </recommendedName>
</protein>
<keyword evidence="2" id="KW-1185">Reference proteome</keyword>
<reference evidence="1 2" key="1">
    <citation type="submission" date="2019-08" db="EMBL/GenBank/DDBJ databases">
        <title>In-depth cultivation of the pig gut microbiome towards novel bacterial diversity and tailored functional studies.</title>
        <authorList>
            <person name="Wylensek D."/>
            <person name="Hitch T.C.A."/>
            <person name="Clavel T."/>
        </authorList>
    </citation>
    <scope>NUCLEOTIDE SEQUENCE [LARGE SCALE GENOMIC DNA]</scope>
    <source>
        <strain evidence="1 2">Oil+RF-744-WCA-WT-11</strain>
    </source>
</reference>
<proteinExistence type="predicted"/>